<dbReference type="EMBL" id="LXLI01000026">
    <property type="protein sequence ID" value="OFC91571.1"/>
    <property type="molecule type" value="Genomic_DNA"/>
</dbReference>
<gene>
    <name evidence="1" type="ORF">BTGOE4_32690</name>
</gene>
<evidence type="ECO:0000313" key="1">
    <source>
        <dbReference type="EMBL" id="OFC91571.1"/>
    </source>
</evidence>
<comment type="caution">
    <text evidence="1">The sequence shown here is derived from an EMBL/GenBank/DDBJ whole genome shotgun (WGS) entry which is preliminary data.</text>
</comment>
<dbReference type="AlphaFoldDB" id="A0A9X5WLB5"/>
<sequence length="52" mass="6093">MNNYIGTTCEVQYSENEEAPSRCKICNQERPYVNQIGQSWITLETMQNSNLY</sequence>
<name>A0A9X5WLB5_BACTU</name>
<accession>A0A9X5WLB5</accession>
<organism evidence="1 2">
    <name type="scientific">Bacillus thuringiensis</name>
    <dbReference type="NCBI Taxonomy" id="1428"/>
    <lineage>
        <taxon>Bacteria</taxon>
        <taxon>Bacillati</taxon>
        <taxon>Bacillota</taxon>
        <taxon>Bacilli</taxon>
        <taxon>Bacillales</taxon>
        <taxon>Bacillaceae</taxon>
        <taxon>Bacillus</taxon>
        <taxon>Bacillus cereus group</taxon>
    </lineage>
</organism>
<dbReference type="Proteomes" id="UP000175994">
    <property type="component" value="Unassembled WGS sequence"/>
</dbReference>
<evidence type="ECO:0000313" key="2">
    <source>
        <dbReference type="Proteomes" id="UP000175994"/>
    </source>
</evidence>
<reference evidence="1 2" key="1">
    <citation type="submission" date="2016-04" db="EMBL/GenBank/DDBJ databases">
        <title>Bacillus thuringiensis and Bacillus weihenstephanensis as novel biocontrol agents of wilt causing Verticillium species.</title>
        <authorList>
            <person name="Hollensteiner J."/>
            <person name="Wemheuer F."/>
            <person name="Harting R."/>
            <person name="Kolarzyk A."/>
            <person name="Diaz-Valerio S."/>
            <person name="Poehlein A."/>
            <person name="Brzuszkiewicz E."/>
            <person name="Nesemann K."/>
            <person name="Braus-Stromeyer S."/>
            <person name="Braus G."/>
            <person name="Daniel R."/>
            <person name="Liesegang H."/>
        </authorList>
    </citation>
    <scope>NUCLEOTIDE SEQUENCE [LARGE SCALE GENOMIC DNA]</scope>
    <source>
        <strain evidence="1 2">GOE4</strain>
    </source>
</reference>
<protein>
    <submittedName>
        <fullName evidence="1">Uncharacterized protein</fullName>
    </submittedName>
</protein>
<proteinExistence type="predicted"/>